<evidence type="ECO:0000256" key="7">
    <source>
        <dbReference type="PROSITE-ProRule" id="PRU00042"/>
    </source>
</evidence>
<accession>A0A9N9QRW3</accession>
<feature type="domain" description="C2H2-type" evidence="8">
    <location>
        <begin position="132"/>
        <end position="159"/>
    </location>
</feature>
<dbReference type="PANTHER" id="PTHR24409:SF295">
    <property type="entry name" value="AZ2-RELATED"/>
    <property type="match status" value="1"/>
</dbReference>
<dbReference type="InterPro" id="IPR036236">
    <property type="entry name" value="Znf_C2H2_sf"/>
</dbReference>
<evidence type="ECO:0000256" key="4">
    <source>
        <dbReference type="ARBA" id="ARBA00022771"/>
    </source>
</evidence>
<dbReference type="GO" id="GO:0008270">
    <property type="term" value="F:zinc ion binding"/>
    <property type="evidence" value="ECO:0007669"/>
    <property type="project" value="UniProtKB-KW"/>
</dbReference>
<feature type="domain" description="C2H2-type" evidence="8">
    <location>
        <begin position="188"/>
        <end position="215"/>
    </location>
</feature>
<organism evidence="9 10">
    <name type="scientific">Ceutorhynchus assimilis</name>
    <name type="common">cabbage seed weevil</name>
    <dbReference type="NCBI Taxonomy" id="467358"/>
    <lineage>
        <taxon>Eukaryota</taxon>
        <taxon>Metazoa</taxon>
        <taxon>Ecdysozoa</taxon>
        <taxon>Arthropoda</taxon>
        <taxon>Hexapoda</taxon>
        <taxon>Insecta</taxon>
        <taxon>Pterygota</taxon>
        <taxon>Neoptera</taxon>
        <taxon>Endopterygota</taxon>
        <taxon>Coleoptera</taxon>
        <taxon>Polyphaga</taxon>
        <taxon>Cucujiformia</taxon>
        <taxon>Curculionidae</taxon>
        <taxon>Ceutorhynchinae</taxon>
        <taxon>Ceutorhynchus</taxon>
    </lineage>
</organism>
<dbReference type="GO" id="GO:0000977">
    <property type="term" value="F:RNA polymerase II transcription regulatory region sequence-specific DNA binding"/>
    <property type="evidence" value="ECO:0007669"/>
    <property type="project" value="TreeGrafter"/>
</dbReference>
<dbReference type="AlphaFoldDB" id="A0A9N9QRW3"/>
<dbReference type="SUPFAM" id="SSF57667">
    <property type="entry name" value="beta-beta-alpha zinc fingers"/>
    <property type="match status" value="3"/>
</dbReference>
<feature type="domain" description="C2H2-type" evidence="8">
    <location>
        <begin position="216"/>
        <end position="244"/>
    </location>
</feature>
<dbReference type="Pfam" id="PF13912">
    <property type="entry name" value="zf-C2H2_6"/>
    <property type="match status" value="1"/>
</dbReference>
<name>A0A9N9QRW3_9CUCU</name>
<dbReference type="FunFam" id="3.30.160.60:FF:000145">
    <property type="entry name" value="Zinc finger protein 574"/>
    <property type="match status" value="1"/>
</dbReference>
<evidence type="ECO:0000313" key="9">
    <source>
        <dbReference type="EMBL" id="CAG9771133.1"/>
    </source>
</evidence>
<evidence type="ECO:0000256" key="1">
    <source>
        <dbReference type="ARBA" id="ARBA00004123"/>
    </source>
</evidence>
<evidence type="ECO:0000256" key="2">
    <source>
        <dbReference type="ARBA" id="ARBA00022723"/>
    </source>
</evidence>
<keyword evidence="4 7" id="KW-0863">Zinc-finger</keyword>
<keyword evidence="5" id="KW-0862">Zinc</keyword>
<dbReference type="Gene3D" id="3.30.160.60">
    <property type="entry name" value="Classic Zinc Finger"/>
    <property type="match status" value="5"/>
</dbReference>
<dbReference type="SMART" id="SM00355">
    <property type="entry name" value="ZnF_C2H2"/>
    <property type="match status" value="6"/>
</dbReference>
<dbReference type="GO" id="GO:0005634">
    <property type="term" value="C:nucleus"/>
    <property type="evidence" value="ECO:0007669"/>
    <property type="project" value="UniProtKB-SubCell"/>
</dbReference>
<gene>
    <name evidence="9" type="ORF">CEUTPL_LOCUS11575</name>
</gene>
<dbReference type="EMBL" id="OU892282">
    <property type="protein sequence ID" value="CAG9771133.1"/>
    <property type="molecule type" value="Genomic_DNA"/>
</dbReference>
<dbReference type="PROSITE" id="PS00028">
    <property type="entry name" value="ZINC_FINGER_C2H2_1"/>
    <property type="match status" value="6"/>
</dbReference>
<dbReference type="GO" id="GO:0000981">
    <property type="term" value="F:DNA-binding transcription factor activity, RNA polymerase II-specific"/>
    <property type="evidence" value="ECO:0007669"/>
    <property type="project" value="TreeGrafter"/>
</dbReference>
<feature type="domain" description="C2H2-type" evidence="8">
    <location>
        <begin position="160"/>
        <end position="187"/>
    </location>
</feature>
<evidence type="ECO:0000256" key="6">
    <source>
        <dbReference type="ARBA" id="ARBA00023242"/>
    </source>
</evidence>
<dbReference type="Pfam" id="PF00096">
    <property type="entry name" value="zf-C2H2"/>
    <property type="match status" value="5"/>
</dbReference>
<keyword evidence="2" id="KW-0479">Metal-binding</keyword>
<dbReference type="PANTHER" id="PTHR24409">
    <property type="entry name" value="ZINC FINGER PROTEIN 142"/>
    <property type="match status" value="1"/>
</dbReference>
<dbReference type="Proteomes" id="UP001152799">
    <property type="component" value="Chromosome 6"/>
</dbReference>
<comment type="subcellular location">
    <subcellularLocation>
        <location evidence="1">Nucleus</location>
    </subcellularLocation>
</comment>
<dbReference type="PROSITE" id="PS50157">
    <property type="entry name" value="ZINC_FINGER_C2H2_2"/>
    <property type="match status" value="6"/>
</dbReference>
<dbReference type="InterPro" id="IPR013087">
    <property type="entry name" value="Znf_C2H2_type"/>
</dbReference>
<evidence type="ECO:0000259" key="8">
    <source>
        <dbReference type="PROSITE" id="PS50157"/>
    </source>
</evidence>
<dbReference type="FunFam" id="3.30.160.60:FF:000512">
    <property type="entry name" value="zinc finger protein 197 isoform X1"/>
    <property type="match status" value="1"/>
</dbReference>
<feature type="domain" description="C2H2-type" evidence="8">
    <location>
        <begin position="249"/>
        <end position="277"/>
    </location>
</feature>
<dbReference type="FunFam" id="3.30.160.60:FF:000290">
    <property type="entry name" value="Zinc finger protein 697 isoform X1"/>
    <property type="match status" value="1"/>
</dbReference>
<feature type="domain" description="C2H2-type" evidence="8">
    <location>
        <begin position="104"/>
        <end position="131"/>
    </location>
</feature>
<dbReference type="FunFam" id="3.30.160.60:FF:000340">
    <property type="entry name" value="zinc finger protein 473 isoform X1"/>
    <property type="match status" value="1"/>
</dbReference>
<evidence type="ECO:0000256" key="3">
    <source>
        <dbReference type="ARBA" id="ARBA00022737"/>
    </source>
</evidence>
<sequence>MDDQLFTETEMFNFQCLLARMSNNGRYRLEKNPESDPVIFPRAAQHLGTASTNNNMGFQNLQGIARYHLPAATVTSQEPVKDQRIYDKIYHKYKNVNGENIKVFECPICQKECTHQYTLNRHLNTHLTERNYCCSTCGKAFRQMSTLTQHKAIHSSKRPHVCEVCHKTFNRVSTLISHKKTHTGIKPHQCHLCPKAFHQKGNLRNHIFTHTGERPYKCDICNKGFNQKSNLTCHKSQAHQDQNHLLPQYNCEICDASFSKRSEMRSHEQLEHDTAGPQDLNGAVRVDPIKTDAMRAALAAGRTPFALLRPLSGVPVLVRVHPDGDKQMLLPATAEDLKRFGTISTTAKTVGQDSSSAKGRIVGIWVPVVATVIQTSNDKNAALTVQSPGQAGDILGARGGEMTDPNVNSYVYIASMLENIEDLTDGNFPNLSQLNFNPALFDNYDIESLSMDNMKSGNVAQDIEVVENEMPDCKVESSAKDNSYGGELNLAAFNCSEFIDAKLLEGGEDYSILPFN</sequence>
<evidence type="ECO:0000256" key="5">
    <source>
        <dbReference type="ARBA" id="ARBA00022833"/>
    </source>
</evidence>
<proteinExistence type="predicted"/>
<evidence type="ECO:0000313" key="10">
    <source>
        <dbReference type="Proteomes" id="UP001152799"/>
    </source>
</evidence>
<protein>
    <recommendedName>
        <fullName evidence="8">C2H2-type domain-containing protein</fullName>
    </recommendedName>
</protein>
<keyword evidence="10" id="KW-1185">Reference proteome</keyword>
<keyword evidence="3" id="KW-0677">Repeat</keyword>
<dbReference type="OrthoDB" id="6077919at2759"/>
<keyword evidence="6" id="KW-0539">Nucleus</keyword>
<reference evidence="9" key="1">
    <citation type="submission" date="2022-01" db="EMBL/GenBank/DDBJ databases">
        <authorList>
            <person name="King R."/>
        </authorList>
    </citation>
    <scope>NUCLEOTIDE SEQUENCE</scope>
</reference>